<dbReference type="AlphaFoldDB" id="A0A4S4L4G7"/>
<comment type="caution">
    <text evidence="7">The sequence shown here is derived from an EMBL/GenBank/DDBJ whole genome shotgun (WGS) entry which is preliminary data.</text>
</comment>
<name>A0A4S4L4G7_9AGAM</name>
<dbReference type="Pfam" id="PF05191">
    <property type="entry name" value="ADK_lid"/>
    <property type="match status" value="1"/>
</dbReference>
<dbReference type="InterPro" id="IPR000850">
    <property type="entry name" value="Adenylat/UMP-CMP_kin"/>
</dbReference>
<comment type="similarity">
    <text evidence="4">Belongs to the adenylate kinase family.</text>
</comment>
<dbReference type="GO" id="GO:0005524">
    <property type="term" value="F:ATP binding"/>
    <property type="evidence" value="ECO:0007669"/>
    <property type="project" value="InterPro"/>
</dbReference>
<proteinExistence type="inferred from homology"/>
<dbReference type="Proteomes" id="UP000308199">
    <property type="component" value="Unassembled WGS sequence"/>
</dbReference>
<organism evidence="7 8">
    <name type="scientific">Phellinidium pouzarii</name>
    <dbReference type="NCBI Taxonomy" id="167371"/>
    <lineage>
        <taxon>Eukaryota</taxon>
        <taxon>Fungi</taxon>
        <taxon>Dikarya</taxon>
        <taxon>Basidiomycota</taxon>
        <taxon>Agaricomycotina</taxon>
        <taxon>Agaricomycetes</taxon>
        <taxon>Hymenochaetales</taxon>
        <taxon>Hymenochaetaceae</taxon>
        <taxon>Phellinidium</taxon>
    </lineage>
</organism>
<evidence type="ECO:0000256" key="1">
    <source>
        <dbReference type="ARBA" id="ARBA00022679"/>
    </source>
</evidence>
<dbReference type="PROSITE" id="PS00113">
    <property type="entry name" value="ADENYLATE_KINASE"/>
    <property type="match status" value="1"/>
</dbReference>
<dbReference type="OrthoDB" id="439792at2759"/>
<evidence type="ECO:0000256" key="5">
    <source>
        <dbReference type="SAM" id="MobiDB-lite"/>
    </source>
</evidence>
<dbReference type="CDD" id="cd01428">
    <property type="entry name" value="ADK"/>
    <property type="match status" value="1"/>
</dbReference>
<dbReference type="PANTHER" id="PTHR23359">
    <property type="entry name" value="NUCLEOTIDE KINASE"/>
    <property type="match status" value="1"/>
</dbReference>
<keyword evidence="1 4" id="KW-0808">Transferase</keyword>
<keyword evidence="3 4" id="KW-0418">Kinase</keyword>
<dbReference type="InterPro" id="IPR006259">
    <property type="entry name" value="Adenyl_kin_sub"/>
</dbReference>
<dbReference type="EMBL" id="SGPK01000238">
    <property type="protein sequence ID" value="THH05771.1"/>
    <property type="molecule type" value="Genomic_DNA"/>
</dbReference>
<evidence type="ECO:0000256" key="3">
    <source>
        <dbReference type="ARBA" id="ARBA00022777"/>
    </source>
</evidence>
<dbReference type="SUPFAM" id="SSF52540">
    <property type="entry name" value="P-loop containing nucleoside triphosphate hydrolases"/>
    <property type="match status" value="1"/>
</dbReference>
<evidence type="ECO:0000313" key="8">
    <source>
        <dbReference type="Proteomes" id="UP000308199"/>
    </source>
</evidence>
<dbReference type="GO" id="GO:0004017">
    <property type="term" value="F:AMP kinase activity"/>
    <property type="evidence" value="ECO:0007669"/>
    <property type="project" value="InterPro"/>
</dbReference>
<evidence type="ECO:0000313" key="7">
    <source>
        <dbReference type="EMBL" id="THH05771.1"/>
    </source>
</evidence>
<dbReference type="InterPro" id="IPR033690">
    <property type="entry name" value="Adenylat_kinase_CS"/>
</dbReference>
<feature type="domain" description="Adenylate kinase active site lid" evidence="6">
    <location>
        <begin position="196"/>
        <end position="231"/>
    </location>
</feature>
<dbReference type="InterPro" id="IPR007862">
    <property type="entry name" value="Adenylate_kinase_lid-dom"/>
</dbReference>
<feature type="compositionally biased region" description="Low complexity" evidence="5">
    <location>
        <begin position="20"/>
        <end position="30"/>
    </location>
</feature>
<feature type="non-terminal residue" evidence="7">
    <location>
        <position position="241"/>
    </location>
</feature>
<gene>
    <name evidence="7" type="ORF">EW145_g4566</name>
</gene>
<evidence type="ECO:0000256" key="4">
    <source>
        <dbReference type="RuleBase" id="RU003330"/>
    </source>
</evidence>
<accession>A0A4S4L4G7</accession>
<keyword evidence="2" id="KW-0547">Nucleotide-binding</keyword>
<dbReference type="NCBIfam" id="TIGR01351">
    <property type="entry name" value="adk"/>
    <property type="match status" value="1"/>
</dbReference>
<dbReference type="HAMAP" id="MF_00235">
    <property type="entry name" value="Adenylate_kinase_Adk"/>
    <property type="match status" value="1"/>
</dbReference>
<protein>
    <recommendedName>
        <fullName evidence="6">Adenylate kinase active site lid domain-containing protein</fullName>
    </recommendedName>
</protein>
<feature type="region of interest" description="Disordered" evidence="5">
    <location>
        <begin position="16"/>
        <end position="42"/>
    </location>
</feature>
<dbReference type="PRINTS" id="PR00094">
    <property type="entry name" value="ADENYLTKNASE"/>
</dbReference>
<reference evidence="7 8" key="1">
    <citation type="submission" date="2019-02" db="EMBL/GenBank/DDBJ databases">
        <title>Genome sequencing of the rare red list fungi Phellinidium pouzarii.</title>
        <authorList>
            <person name="Buettner E."/>
            <person name="Kellner H."/>
        </authorList>
    </citation>
    <scope>NUCLEOTIDE SEQUENCE [LARGE SCALE GENOMIC DNA]</scope>
    <source>
        <strain evidence="7 8">DSM 108285</strain>
    </source>
</reference>
<dbReference type="Gene3D" id="3.40.50.300">
    <property type="entry name" value="P-loop containing nucleotide triphosphate hydrolases"/>
    <property type="match status" value="1"/>
</dbReference>
<evidence type="ECO:0000259" key="6">
    <source>
        <dbReference type="Pfam" id="PF05191"/>
    </source>
</evidence>
<sequence>MLSMLATPVLSPLRSNGVHSTCRVSSSSTSRRLKGTRTYQGSPVGRKALPFSLNTNANSTAGSDAAEVGMLRMVMFGKPGAGKGTLSARLVKKYDIVSISTGDLLRHHIAQKTEIGKQAEEIVAQGGLLPDDLMLQVLTSKLDLLHDRHWILDGFPRTMGQGELLDAHLRLSHTPLTLLVTLAVPEPILRARIASRFVHPPSGRVYNLHFNPPHVPGRDDTTGEPLVHRADDAPEVYERRL</sequence>
<keyword evidence="8" id="KW-1185">Reference proteome</keyword>
<dbReference type="InterPro" id="IPR027417">
    <property type="entry name" value="P-loop_NTPase"/>
</dbReference>
<evidence type="ECO:0000256" key="2">
    <source>
        <dbReference type="ARBA" id="ARBA00022741"/>
    </source>
</evidence>
<dbReference type="Pfam" id="PF00406">
    <property type="entry name" value="ADK"/>
    <property type="match status" value="1"/>
</dbReference>